<accession>Q7RIC8</accession>
<keyword evidence="2" id="KW-1185">Reference proteome</keyword>
<dbReference type="Proteomes" id="UP000008553">
    <property type="component" value="Unassembled WGS sequence"/>
</dbReference>
<proteinExistence type="predicted"/>
<organism evidence="1 2">
    <name type="scientific">Plasmodium yoelii yoelii</name>
    <dbReference type="NCBI Taxonomy" id="73239"/>
    <lineage>
        <taxon>Eukaryota</taxon>
        <taxon>Sar</taxon>
        <taxon>Alveolata</taxon>
        <taxon>Apicomplexa</taxon>
        <taxon>Aconoidasida</taxon>
        <taxon>Haemosporida</taxon>
        <taxon>Plasmodiidae</taxon>
        <taxon>Plasmodium</taxon>
        <taxon>Plasmodium (Vinckeia)</taxon>
    </lineage>
</organism>
<dbReference type="AlphaFoldDB" id="Q7RIC8"/>
<comment type="caution">
    <text evidence="1">The sequence shown here is derived from an EMBL/GenBank/DDBJ whole genome shotgun (WGS) entry which is preliminary data.</text>
</comment>
<dbReference type="InParanoid" id="Q7RIC8"/>
<gene>
    <name evidence="1" type="ORF">PY03696</name>
</gene>
<dbReference type="EMBL" id="AABL01001082">
    <property type="protein sequence ID" value="EAA15451.1"/>
    <property type="molecule type" value="Genomic_DNA"/>
</dbReference>
<feature type="non-terminal residue" evidence="1">
    <location>
        <position position="1"/>
    </location>
</feature>
<reference evidence="1 2" key="1">
    <citation type="journal article" date="2002" name="Nature">
        <title>Genome sequence and comparative analysis of the model rodent malaria parasite Plasmodium yoelii yoelii.</title>
        <authorList>
            <person name="Carlton J.M."/>
            <person name="Angiuoli S.V."/>
            <person name="Suh B.B."/>
            <person name="Kooij T.W."/>
            <person name="Pertea M."/>
            <person name="Silva J.C."/>
            <person name="Ermolaeva M.D."/>
            <person name="Allen J.E."/>
            <person name="Selengut J.D."/>
            <person name="Koo H.L."/>
            <person name="Peterson J.D."/>
            <person name="Pop M."/>
            <person name="Kosack D.S."/>
            <person name="Shumway M.F."/>
            <person name="Bidwell S.L."/>
            <person name="Shallom S.J."/>
            <person name="van Aken S.E."/>
            <person name="Riedmuller S.B."/>
            <person name="Feldblyum T.V."/>
            <person name="Cho J.K."/>
            <person name="Quackenbush J."/>
            <person name="Sedegah M."/>
            <person name="Shoaibi A."/>
            <person name="Cummings L.M."/>
            <person name="Florens L."/>
            <person name="Yates J.R."/>
            <person name="Raine J.D."/>
            <person name="Sinden R.E."/>
            <person name="Harris M.A."/>
            <person name="Cunningham D.A."/>
            <person name="Preiser P.R."/>
            <person name="Bergman L.W."/>
            <person name="Vaidya A.B."/>
            <person name="van Lin L.H."/>
            <person name="Janse C.J."/>
            <person name="Waters A.P."/>
            <person name="Smith H.O."/>
            <person name="White O.R."/>
            <person name="Salzberg S.L."/>
            <person name="Venter J.C."/>
            <person name="Fraser C.M."/>
            <person name="Hoffman S.L."/>
            <person name="Gardner M.J."/>
            <person name="Carucci D.J."/>
        </authorList>
    </citation>
    <scope>NUCLEOTIDE SEQUENCE [LARGE SCALE GENOMIC DNA]</scope>
    <source>
        <strain evidence="1 2">17XNL</strain>
    </source>
</reference>
<evidence type="ECO:0000313" key="2">
    <source>
        <dbReference type="Proteomes" id="UP000008553"/>
    </source>
</evidence>
<protein>
    <submittedName>
        <fullName evidence="1">Uncharacterized protein</fullName>
    </submittedName>
</protein>
<name>Q7RIC8_PLAYO</name>
<dbReference type="PaxDb" id="73239-Q7RIC8"/>
<evidence type="ECO:0000313" key="1">
    <source>
        <dbReference type="EMBL" id="EAA15451.1"/>
    </source>
</evidence>
<sequence>TLYVIKHMGWYIYLISVQIVKK</sequence>